<evidence type="ECO:0000313" key="3">
    <source>
        <dbReference type="Proteomes" id="UP001230908"/>
    </source>
</evidence>
<keyword evidence="1" id="KW-0472">Membrane</keyword>
<feature type="transmembrane region" description="Helical" evidence="1">
    <location>
        <begin position="12"/>
        <end position="34"/>
    </location>
</feature>
<proteinExistence type="predicted"/>
<feature type="transmembrane region" description="Helical" evidence="1">
    <location>
        <begin position="40"/>
        <end position="63"/>
    </location>
</feature>
<reference evidence="2 3" key="1">
    <citation type="submission" date="2023-08" db="EMBL/GenBank/DDBJ databases">
        <title>Phytohabitans sansha sp. nov., isolated from marine sediment.</title>
        <authorList>
            <person name="Zhao Y."/>
            <person name="Yi K."/>
        </authorList>
    </citation>
    <scope>NUCLEOTIDE SEQUENCE [LARGE SCALE GENOMIC DNA]</scope>
    <source>
        <strain evidence="2 3">ZYX-F-186</strain>
    </source>
</reference>
<evidence type="ECO:0008006" key="4">
    <source>
        <dbReference type="Google" id="ProtNLM"/>
    </source>
</evidence>
<accession>A0ABU0ZNF6</accession>
<evidence type="ECO:0000256" key="1">
    <source>
        <dbReference type="SAM" id="Phobius"/>
    </source>
</evidence>
<dbReference type="Proteomes" id="UP001230908">
    <property type="component" value="Unassembled WGS sequence"/>
</dbReference>
<dbReference type="RefSeq" id="WP_308715064.1">
    <property type="nucleotide sequence ID" value="NZ_JAVHUY010000025.1"/>
</dbReference>
<organism evidence="2 3">
    <name type="scientific">Phytohabitans maris</name>
    <dbReference type="NCBI Taxonomy" id="3071409"/>
    <lineage>
        <taxon>Bacteria</taxon>
        <taxon>Bacillati</taxon>
        <taxon>Actinomycetota</taxon>
        <taxon>Actinomycetes</taxon>
        <taxon>Micromonosporales</taxon>
        <taxon>Micromonosporaceae</taxon>
    </lineage>
</organism>
<keyword evidence="3" id="KW-1185">Reference proteome</keyword>
<sequence length="168" mass="18269">MELHRKGWTDRSLALKGMGVGAVGLLIAAFGLLIGGPLGGYLVVFAGIGGVFLILVGLLVFALSMRPFRISFGESGVSVHCEGLRFEAGWEQVEAINIERMPTPTERHMLVMWLSDDVRTGEQPTFPPGAARKGYAVVEMDQLRESREEVAALVNQYAGPKFRSGVHQ</sequence>
<keyword evidence="1" id="KW-1133">Transmembrane helix</keyword>
<evidence type="ECO:0000313" key="2">
    <source>
        <dbReference type="EMBL" id="MDQ7907790.1"/>
    </source>
</evidence>
<name>A0ABU0ZNF6_9ACTN</name>
<comment type="caution">
    <text evidence="2">The sequence shown here is derived from an EMBL/GenBank/DDBJ whole genome shotgun (WGS) entry which is preliminary data.</text>
</comment>
<keyword evidence="1" id="KW-0812">Transmembrane</keyword>
<protein>
    <recommendedName>
        <fullName evidence="4">DUF2244 domain-containing protein</fullName>
    </recommendedName>
</protein>
<gene>
    <name evidence="2" type="ORF">RB614_25030</name>
</gene>
<dbReference type="EMBL" id="JAVHUY010000025">
    <property type="protein sequence ID" value="MDQ7907790.1"/>
    <property type="molecule type" value="Genomic_DNA"/>
</dbReference>